<dbReference type="InterPro" id="IPR055348">
    <property type="entry name" value="DctQ"/>
</dbReference>
<sequence>MMKHLLAVAILPSRLSTTLGAISISAMALHISAEVLSRLIWGQSLFGTIEIISYYYMVAASFLPLASAQLQGQMISTDVFAKIVPARLRPVTDFLGRLVSLATCGMLIWAAWAQALSKTRVNEAISGLGAPVLVWPSRWMLVIGLGALLLAQLIQLPRGIASDEDAPPGTGERG</sequence>
<evidence type="ECO:0000313" key="11">
    <source>
        <dbReference type="EMBL" id="PVE45722.1"/>
    </source>
</evidence>
<protein>
    <recommendedName>
        <fullName evidence="9">TRAP transporter small permease protein</fullName>
    </recommendedName>
</protein>
<comment type="subcellular location">
    <subcellularLocation>
        <location evidence="1 9">Cell inner membrane</location>
        <topology evidence="1 9">Multi-pass membrane protein</topology>
    </subcellularLocation>
</comment>
<evidence type="ECO:0000256" key="1">
    <source>
        <dbReference type="ARBA" id="ARBA00004429"/>
    </source>
</evidence>
<keyword evidence="2 9" id="KW-0813">Transport</keyword>
<feature type="transmembrane region" description="Helical" evidence="9">
    <location>
        <begin position="44"/>
        <end position="66"/>
    </location>
</feature>
<dbReference type="PANTHER" id="PTHR35011:SF10">
    <property type="entry name" value="TRAP TRANSPORTER SMALL PERMEASE PROTEIN"/>
    <property type="match status" value="1"/>
</dbReference>
<gene>
    <name evidence="11" type="ORF">DDE23_19650</name>
</gene>
<keyword evidence="5 9" id="KW-0812">Transmembrane</keyword>
<dbReference type="GO" id="GO:0005886">
    <property type="term" value="C:plasma membrane"/>
    <property type="evidence" value="ECO:0007669"/>
    <property type="project" value="UniProtKB-SubCell"/>
</dbReference>
<feature type="domain" description="Tripartite ATP-independent periplasmic transporters DctQ component" evidence="10">
    <location>
        <begin position="27"/>
        <end position="158"/>
    </location>
</feature>
<evidence type="ECO:0000256" key="2">
    <source>
        <dbReference type="ARBA" id="ARBA00022448"/>
    </source>
</evidence>
<comment type="subunit">
    <text evidence="9">The complex comprises the extracytoplasmic solute receptor protein and the two transmembrane proteins.</text>
</comment>
<evidence type="ECO:0000256" key="4">
    <source>
        <dbReference type="ARBA" id="ARBA00022519"/>
    </source>
</evidence>
<proteinExistence type="inferred from homology"/>
<comment type="caution">
    <text evidence="9">Lacks conserved residue(s) required for the propagation of feature annotation.</text>
</comment>
<evidence type="ECO:0000256" key="9">
    <source>
        <dbReference type="RuleBase" id="RU369079"/>
    </source>
</evidence>
<evidence type="ECO:0000256" key="3">
    <source>
        <dbReference type="ARBA" id="ARBA00022475"/>
    </source>
</evidence>
<feature type="transmembrane region" description="Helical" evidence="9">
    <location>
        <begin position="94"/>
        <end position="112"/>
    </location>
</feature>
<dbReference type="PANTHER" id="PTHR35011">
    <property type="entry name" value="2,3-DIKETO-L-GULONATE TRAP TRANSPORTER SMALL PERMEASE PROTEIN YIAM"/>
    <property type="match status" value="1"/>
</dbReference>
<dbReference type="AlphaFoldDB" id="A0A2T7ULZ8"/>
<evidence type="ECO:0000256" key="7">
    <source>
        <dbReference type="ARBA" id="ARBA00023136"/>
    </source>
</evidence>
<evidence type="ECO:0000256" key="5">
    <source>
        <dbReference type="ARBA" id="ARBA00022692"/>
    </source>
</evidence>
<comment type="caution">
    <text evidence="11">The sequence shown here is derived from an EMBL/GenBank/DDBJ whole genome shotgun (WGS) entry which is preliminary data.</text>
</comment>
<keyword evidence="6 9" id="KW-1133">Transmembrane helix</keyword>
<keyword evidence="12" id="KW-1185">Reference proteome</keyword>
<keyword evidence="4 9" id="KW-0997">Cell inner membrane</keyword>
<comment type="function">
    <text evidence="9">Part of the tripartite ATP-independent periplasmic (TRAP) transport system.</text>
</comment>
<feature type="transmembrane region" description="Helical" evidence="9">
    <location>
        <begin position="132"/>
        <end position="151"/>
    </location>
</feature>
<dbReference type="Pfam" id="PF04290">
    <property type="entry name" value="DctQ"/>
    <property type="match status" value="1"/>
</dbReference>
<dbReference type="GO" id="GO:0022857">
    <property type="term" value="F:transmembrane transporter activity"/>
    <property type="evidence" value="ECO:0007669"/>
    <property type="project" value="UniProtKB-UniRule"/>
</dbReference>
<name>A0A2T7ULZ8_9RHOB</name>
<keyword evidence="3" id="KW-1003">Cell membrane</keyword>
<evidence type="ECO:0000259" key="10">
    <source>
        <dbReference type="Pfam" id="PF04290"/>
    </source>
</evidence>
<dbReference type="InterPro" id="IPR007387">
    <property type="entry name" value="TRAP_DctQ"/>
</dbReference>
<evidence type="ECO:0000313" key="12">
    <source>
        <dbReference type="Proteomes" id="UP000244810"/>
    </source>
</evidence>
<evidence type="ECO:0000256" key="8">
    <source>
        <dbReference type="ARBA" id="ARBA00038436"/>
    </source>
</evidence>
<reference evidence="11 12" key="1">
    <citation type="journal article" date="2011" name="Syst. Appl. Microbiol.">
        <title>Defluviimonas denitrificans gen. nov., sp. nov., and Pararhodobacter aggregans gen. nov., sp. nov., non-phototrophic Rhodobacteraceae from the biofilter of a marine aquaculture.</title>
        <authorList>
            <person name="Foesel B.U."/>
            <person name="Drake H.L."/>
            <person name="Schramm A."/>
        </authorList>
    </citation>
    <scope>NUCLEOTIDE SEQUENCE [LARGE SCALE GENOMIC DNA]</scope>
    <source>
        <strain evidence="11 12">D1-19</strain>
    </source>
</reference>
<dbReference type="GO" id="GO:0015740">
    <property type="term" value="P:C4-dicarboxylate transport"/>
    <property type="evidence" value="ECO:0007669"/>
    <property type="project" value="TreeGrafter"/>
</dbReference>
<evidence type="ECO:0000256" key="6">
    <source>
        <dbReference type="ARBA" id="ARBA00022989"/>
    </source>
</evidence>
<accession>A0A2T7ULZ8</accession>
<comment type="similarity">
    <text evidence="8 9">Belongs to the TRAP transporter small permease family.</text>
</comment>
<organism evidence="11 12">
    <name type="scientific">Pararhodobacter aggregans</name>
    <dbReference type="NCBI Taxonomy" id="404875"/>
    <lineage>
        <taxon>Bacteria</taxon>
        <taxon>Pseudomonadati</taxon>
        <taxon>Pseudomonadota</taxon>
        <taxon>Alphaproteobacteria</taxon>
        <taxon>Rhodobacterales</taxon>
        <taxon>Paracoccaceae</taxon>
        <taxon>Pararhodobacter</taxon>
    </lineage>
</organism>
<keyword evidence="7 9" id="KW-0472">Membrane</keyword>
<dbReference type="EMBL" id="QDDR01000012">
    <property type="protein sequence ID" value="PVE45722.1"/>
    <property type="molecule type" value="Genomic_DNA"/>
</dbReference>
<dbReference type="Proteomes" id="UP000244810">
    <property type="component" value="Unassembled WGS sequence"/>
</dbReference>